<name>A0A1Y1YA45_9FUNG</name>
<feature type="domain" description="C2" evidence="1">
    <location>
        <begin position="1"/>
        <end position="104"/>
    </location>
</feature>
<dbReference type="Proteomes" id="UP000193498">
    <property type="component" value="Unassembled WGS sequence"/>
</dbReference>
<dbReference type="Gene3D" id="2.60.40.150">
    <property type="entry name" value="C2 domain"/>
    <property type="match status" value="1"/>
</dbReference>
<comment type="caution">
    <text evidence="2">The sequence shown here is derived from an EMBL/GenBank/DDBJ whole genome shotgun (WGS) entry which is preliminary data.</text>
</comment>
<dbReference type="Pfam" id="PF00168">
    <property type="entry name" value="C2"/>
    <property type="match status" value="1"/>
</dbReference>
<protein>
    <recommendedName>
        <fullName evidence="1">C2 domain-containing protein</fullName>
    </recommendedName>
</protein>
<organism evidence="2 3">
    <name type="scientific">Basidiobolus meristosporus CBS 931.73</name>
    <dbReference type="NCBI Taxonomy" id="1314790"/>
    <lineage>
        <taxon>Eukaryota</taxon>
        <taxon>Fungi</taxon>
        <taxon>Fungi incertae sedis</taxon>
        <taxon>Zoopagomycota</taxon>
        <taxon>Entomophthoromycotina</taxon>
        <taxon>Basidiobolomycetes</taxon>
        <taxon>Basidiobolales</taxon>
        <taxon>Basidiobolaceae</taxon>
        <taxon>Basidiobolus</taxon>
    </lineage>
</organism>
<dbReference type="InterPro" id="IPR000008">
    <property type="entry name" value="C2_dom"/>
</dbReference>
<dbReference type="SUPFAM" id="SSF49562">
    <property type="entry name" value="C2 domain (Calcium/lipid-binding domain, CaLB)"/>
    <property type="match status" value="1"/>
</dbReference>
<dbReference type="InParanoid" id="A0A1Y1YA45"/>
<dbReference type="SMART" id="SM00239">
    <property type="entry name" value="C2"/>
    <property type="match status" value="1"/>
</dbReference>
<dbReference type="PROSITE" id="PS50004">
    <property type="entry name" value="C2"/>
    <property type="match status" value="1"/>
</dbReference>
<dbReference type="CDD" id="cd00030">
    <property type="entry name" value="C2"/>
    <property type="match status" value="1"/>
</dbReference>
<sequence>MPRGTLHIFAIEGKNLKNVEFMGKSDPYLVLHLDSANKQQTDSKKDTLNPAWQQRFTFDVYEGNNELQVECLDKERTGKDELIGSISIPLNEVFSSGSEVDKWYPIQDKKGKDAGELHIALKFVQ</sequence>
<evidence type="ECO:0000313" key="2">
    <source>
        <dbReference type="EMBL" id="ORX94899.1"/>
    </source>
</evidence>
<dbReference type="STRING" id="1314790.A0A1Y1YA45"/>
<dbReference type="InterPro" id="IPR035892">
    <property type="entry name" value="C2_domain_sf"/>
</dbReference>
<dbReference type="OrthoDB" id="270970at2759"/>
<accession>A0A1Y1YA45</accession>
<reference evidence="2 3" key="1">
    <citation type="submission" date="2016-07" db="EMBL/GenBank/DDBJ databases">
        <title>Pervasive Adenine N6-methylation of Active Genes in Fungi.</title>
        <authorList>
            <consortium name="DOE Joint Genome Institute"/>
            <person name="Mondo S.J."/>
            <person name="Dannebaum R.O."/>
            <person name="Kuo R.C."/>
            <person name="Labutti K."/>
            <person name="Haridas S."/>
            <person name="Kuo A."/>
            <person name="Salamov A."/>
            <person name="Ahrendt S.R."/>
            <person name="Lipzen A."/>
            <person name="Sullivan W."/>
            <person name="Andreopoulos W.B."/>
            <person name="Clum A."/>
            <person name="Lindquist E."/>
            <person name="Daum C."/>
            <person name="Ramamoorthy G.K."/>
            <person name="Gryganskyi A."/>
            <person name="Culley D."/>
            <person name="Magnuson J.K."/>
            <person name="James T.Y."/>
            <person name="O'Malley M.A."/>
            <person name="Stajich J.E."/>
            <person name="Spatafora J.W."/>
            <person name="Visel A."/>
            <person name="Grigoriev I.V."/>
        </authorList>
    </citation>
    <scope>NUCLEOTIDE SEQUENCE [LARGE SCALE GENOMIC DNA]</scope>
    <source>
        <strain evidence="2 3">CBS 931.73</strain>
    </source>
</reference>
<evidence type="ECO:0000259" key="1">
    <source>
        <dbReference type="PROSITE" id="PS50004"/>
    </source>
</evidence>
<dbReference type="PANTHER" id="PTHR47052">
    <property type="entry name" value="CONSERVED SERINE PROLINE-RICH PROTEIN (AFU_ORTHOLOGUE AFUA_2G01790)"/>
    <property type="match status" value="1"/>
</dbReference>
<dbReference type="AlphaFoldDB" id="A0A1Y1YA45"/>
<dbReference type="InterPro" id="IPR052981">
    <property type="entry name" value="Ingression_C2_domain"/>
</dbReference>
<keyword evidence="3" id="KW-1185">Reference proteome</keyword>
<dbReference type="EMBL" id="MCFE01000192">
    <property type="protein sequence ID" value="ORX94899.1"/>
    <property type="molecule type" value="Genomic_DNA"/>
</dbReference>
<gene>
    <name evidence="2" type="ORF">K493DRAFT_315276</name>
</gene>
<proteinExistence type="predicted"/>
<dbReference type="PANTHER" id="PTHR47052:SF3">
    <property type="entry name" value="INGRESSION PROTEIN 1"/>
    <property type="match status" value="1"/>
</dbReference>
<evidence type="ECO:0000313" key="3">
    <source>
        <dbReference type="Proteomes" id="UP000193498"/>
    </source>
</evidence>